<protein>
    <submittedName>
        <fullName evidence="2">Uncharacterized protein</fullName>
    </submittedName>
</protein>
<name>K1PUH4_MAGGI</name>
<dbReference type="AlphaFoldDB" id="K1PUH4"/>
<dbReference type="EMBL" id="JH815992">
    <property type="protein sequence ID" value="EKC25363.1"/>
    <property type="molecule type" value="Genomic_DNA"/>
</dbReference>
<organism evidence="2">
    <name type="scientific">Magallana gigas</name>
    <name type="common">Pacific oyster</name>
    <name type="synonym">Crassostrea gigas</name>
    <dbReference type="NCBI Taxonomy" id="29159"/>
    <lineage>
        <taxon>Eukaryota</taxon>
        <taxon>Metazoa</taxon>
        <taxon>Spiralia</taxon>
        <taxon>Lophotrochozoa</taxon>
        <taxon>Mollusca</taxon>
        <taxon>Bivalvia</taxon>
        <taxon>Autobranchia</taxon>
        <taxon>Pteriomorphia</taxon>
        <taxon>Ostreida</taxon>
        <taxon>Ostreoidea</taxon>
        <taxon>Ostreidae</taxon>
        <taxon>Magallana</taxon>
    </lineage>
</organism>
<evidence type="ECO:0000313" key="2">
    <source>
        <dbReference type="EMBL" id="EKC25363.1"/>
    </source>
</evidence>
<sequence length="304" mass="34029">MYEFTLNVYSFCDVSKPVTSQSPKRHRGHVVFIKPFSSFGSLILDHGALCLQLDEERVHYDSSVIDIAGHHGQSSGVLPLLSISFVLYFTSRETSLNRVEKFGVWLGVMEKPEPCPGTEDLHRMALELGASTLGVIGATHVVPWLWRRVKSMIGHGVKRVKDGLQCVKDCWYQAWHIPGDTADDESDNEYYSPASDIVRASDRDPTEDKDPPGDRSPTPVIGSTSSIDFPSHADIAGGVFESTKDGSSKSQYQILHKVYKRKRVILFVKQNEDYTQIFAYSPVTKKSVLKSYFPSKPRFGVPGW</sequence>
<accession>K1PUH4</accession>
<evidence type="ECO:0000256" key="1">
    <source>
        <dbReference type="SAM" id="MobiDB-lite"/>
    </source>
</evidence>
<dbReference type="HOGENOM" id="CLU_916022_0_0_1"/>
<gene>
    <name evidence="2" type="ORF">CGI_10022363</name>
</gene>
<feature type="compositionally biased region" description="Basic and acidic residues" evidence="1">
    <location>
        <begin position="199"/>
        <end position="213"/>
    </location>
</feature>
<reference evidence="2" key="1">
    <citation type="journal article" date="2012" name="Nature">
        <title>The oyster genome reveals stress adaptation and complexity of shell formation.</title>
        <authorList>
            <person name="Zhang G."/>
            <person name="Fang X."/>
            <person name="Guo X."/>
            <person name="Li L."/>
            <person name="Luo R."/>
            <person name="Xu F."/>
            <person name="Yang P."/>
            <person name="Zhang L."/>
            <person name="Wang X."/>
            <person name="Qi H."/>
            <person name="Xiong Z."/>
            <person name="Que H."/>
            <person name="Xie Y."/>
            <person name="Holland P.W."/>
            <person name="Paps J."/>
            <person name="Zhu Y."/>
            <person name="Wu F."/>
            <person name="Chen Y."/>
            <person name="Wang J."/>
            <person name="Peng C."/>
            <person name="Meng J."/>
            <person name="Yang L."/>
            <person name="Liu J."/>
            <person name="Wen B."/>
            <person name="Zhang N."/>
            <person name="Huang Z."/>
            <person name="Zhu Q."/>
            <person name="Feng Y."/>
            <person name="Mount A."/>
            <person name="Hedgecock D."/>
            <person name="Xu Z."/>
            <person name="Liu Y."/>
            <person name="Domazet-Loso T."/>
            <person name="Du Y."/>
            <person name="Sun X."/>
            <person name="Zhang S."/>
            <person name="Liu B."/>
            <person name="Cheng P."/>
            <person name="Jiang X."/>
            <person name="Li J."/>
            <person name="Fan D."/>
            <person name="Wang W."/>
            <person name="Fu W."/>
            <person name="Wang T."/>
            <person name="Wang B."/>
            <person name="Zhang J."/>
            <person name="Peng Z."/>
            <person name="Li Y."/>
            <person name="Li N."/>
            <person name="Wang J."/>
            <person name="Chen M."/>
            <person name="He Y."/>
            <person name="Tan F."/>
            <person name="Song X."/>
            <person name="Zheng Q."/>
            <person name="Huang R."/>
            <person name="Yang H."/>
            <person name="Du X."/>
            <person name="Chen L."/>
            <person name="Yang M."/>
            <person name="Gaffney P.M."/>
            <person name="Wang S."/>
            <person name="Luo L."/>
            <person name="She Z."/>
            <person name="Ming Y."/>
            <person name="Huang W."/>
            <person name="Zhang S."/>
            <person name="Huang B."/>
            <person name="Zhang Y."/>
            <person name="Qu T."/>
            <person name="Ni P."/>
            <person name="Miao G."/>
            <person name="Wang J."/>
            <person name="Wang Q."/>
            <person name="Steinberg C.E."/>
            <person name="Wang H."/>
            <person name="Li N."/>
            <person name="Qian L."/>
            <person name="Zhang G."/>
            <person name="Li Y."/>
            <person name="Yang H."/>
            <person name="Liu X."/>
            <person name="Wang J."/>
            <person name="Yin Y."/>
            <person name="Wang J."/>
        </authorList>
    </citation>
    <scope>NUCLEOTIDE SEQUENCE [LARGE SCALE GENOMIC DNA]</scope>
    <source>
        <strain evidence="2">05x7-T-G4-1.051#20</strain>
    </source>
</reference>
<dbReference type="InParanoid" id="K1PUH4"/>
<feature type="region of interest" description="Disordered" evidence="1">
    <location>
        <begin position="183"/>
        <end position="230"/>
    </location>
</feature>
<proteinExistence type="predicted"/>